<dbReference type="InterPro" id="IPR001567">
    <property type="entry name" value="Pept_M3A_M3B_dom"/>
</dbReference>
<evidence type="ECO:0000256" key="3">
    <source>
        <dbReference type="ARBA" id="ARBA00022723"/>
    </source>
</evidence>
<dbReference type="GO" id="GO:0006508">
    <property type="term" value="P:proteolysis"/>
    <property type="evidence" value="ECO:0007669"/>
    <property type="project" value="UniProtKB-KW"/>
</dbReference>
<evidence type="ECO:0000256" key="2">
    <source>
        <dbReference type="ARBA" id="ARBA00022670"/>
    </source>
</evidence>
<keyword evidence="3 7" id="KW-0479">Metal-binding</keyword>
<dbReference type="EMBL" id="JRKI01000029">
    <property type="protein sequence ID" value="KIZ16229.1"/>
    <property type="molecule type" value="Genomic_DNA"/>
</dbReference>
<dbReference type="GO" id="GO:0004222">
    <property type="term" value="F:metalloendopeptidase activity"/>
    <property type="evidence" value="ECO:0007669"/>
    <property type="project" value="InterPro"/>
</dbReference>
<evidence type="ECO:0000313" key="9">
    <source>
        <dbReference type="EMBL" id="KIZ16229.1"/>
    </source>
</evidence>
<protein>
    <recommendedName>
        <fullName evidence="8">Peptidase M3A/M3B catalytic domain-containing protein</fullName>
    </recommendedName>
</protein>
<dbReference type="SUPFAM" id="SSF55486">
    <property type="entry name" value="Metalloproteases ('zincins'), catalytic domain"/>
    <property type="match status" value="1"/>
</dbReference>
<dbReference type="Gene3D" id="1.10.1370.10">
    <property type="entry name" value="Neurolysin, domain 3"/>
    <property type="match status" value="1"/>
</dbReference>
<dbReference type="PANTHER" id="PTHR43660">
    <property type="entry name" value="DIPEPTIDYL CARBOXYPEPTIDASE"/>
    <property type="match status" value="1"/>
</dbReference>
<dbReference type="InterPro" id="IPR024079">
    <property type="entry name" value="MetalloPept_cat_dom_sf"/>
</dbReference>
<dbReference type="InterPro" id="IPR024077">
    <property type="entry name" value="Neurolysin/TOP_dom2"/>
</dbReference>
<dbReference type="FunFam" id="3.40.390.10:FF:000009">
    <property type="entry name" value="Oligopeptidase A"/>
    <property type="match status" value="1"/>
</dbReference>
<evidence type="ECO:0000259" key="8">
    <source>
        <dbReference type="Pfam" id="PF01432"/>
    </source>
</evidence>
<dbReference type="InterPro" id="IPR034005">
    <property type="entry name" value="M3A_DCP"/>
</dbReference>
<feature type="domain" description="Peptidase M3A/M3B catalytic" evidence="8">
    <location>
        <begin position="245"/>
        <end position="688"/>
    </location>
</feature>
<keyword evidence="5 7" id="KW-0862">Zinc</keyword>
<keyword evidence="6 7" id="KW-0482">Metalloprotease</keyword>
<dbReference type="AlphaFoldDB" id="A0A0D7CJ29"/>
<comment type="cofactor">
    <cofactor evidence="7">
        <name>Zn(2+)</name>
        <dbReference type="ChEBI" id="CHEBI:29105"/>
    </cofactor>
    <text evidence="7">Binds 1 zinc ion.</text>
</comment>
<dbReference type="Gene3D" id="3.40.390.10">
    <property type="entry name" value="Collagenase (Catalytic Domain)"/>
    <property type="match status" value="1"/>
</dbReference>
<evidence type="ECO:0000313" key="10">
    <source>
        <dbReference type="Proteomes" id="UP000032458"/>
    </source>
</evidence>
<dbReference type="PATRIC" id="fig|1240678.4.peg.5080"/>
<comment type="caution">
    <text evidence="9">The sequence shown here is derived from an EMBL/GenBank/DDBJ whole genome shotgun (WGS) entry which is preliminary data.</text>
</comment>
<dbReference type="Proteomes" id="UP000032458">
    <property type="component" value="Unassembled WGS sequence"/>
</dbReference>
<evidence type="ECO:0000256" key="1">
    <source>
        <dbReference type="ARBA" id="ARBA00006040"/>
    </source>
</evidence>
<dbReference type="GO" id="GO:0004180">
    <property type="term" value="F:carboxypeptidase activity"/>
    <property type="evidence" value="ECO:0007669"/>
    <property type="project" value="TreeGrafter"/>
</dbReference>
<reference evidence="9 10" key="1">
    <citation type="submission" date="2014-09" db="EMBL/GenBank/DDBJ databases">
        <title>Draft genome sequence of Streptomyces natalensis ATCC 27448, producer of the antifungal pimaricin.</title>
        <authorList>
            <person name="Mendes M.V."/>
            <person name="Beites T."/>
            <person name="Pires S."/>
            <person name="Santos C.L."/>
            <person name="Moradas-Ferreira P."/>
        </authorList>
    </citation>
    <scope>NUCLEOTIDE SEQUENCE [LARGE SCALE GENOMIC DNA]</scope>
    <source>
        <strain evidence="9 10">ATCC 27448</strain>
    </source>
</reference>
<keyword evidence="2 7" id="KW-0645">Protease</keyword>
<dbReference type="PANTHER" id="PTHR43660:SF1">
    <property type="entry name" value="DIPEPTIDYL CARBOXYPEPTIDASE"/>
    <property type="match status" value="1"/>
</dbReference>
<evidence type="ECO:0000256" key="7">
    <source>
        <dbReference type="RuleBase" id="RU003435"/>
    </source>
</evidence>
<comment type="similarity">
    <text evidence="1 7">Belongs to the peptidase M3 family.</text>
</comment>
<dbReference type="GO" id="GO:0046872">
    <property type="term" value="F:metal ion binding"/>
    <property type="evidence" value="ECO:0007669"/>
    <property type="project" value="UniProtKB-UniRule"/>
</dbReference>
<dbReference type="InterPro" id="IPR045090">
    <property type="entry name" value="Pept_M3A_M3B"/>
</dbReference>
<proteinExistence type="inferred from homology"/>
<dbReference type="CDD" id="cd06456">
    <property type="entry name" value="M3A_DCP"/>
    <property type="match status" value="1"/>
</dbReference>
<keyword evidence="10" id="KW-1185">Reference proteome</keyword>
<dbReference type="Pfam" id="PF01432">
    <property type="entry name" value="Peptidase_M3"/>
    <property type="match status" value="1"/>
</dbReference>
<organism evidence="9 10">
    <name type="scientific">Streptomyces natalensis ATCC 27448</name>
    <dbReference type="NCBI Taxonomy" id="1240678"/>
    <lineage>
        <taxon>Bacteria</taxon>
        <taxon>Bacillati</taxon>
        <taxon>Actinomycetota</taxon>
        <taxon>Actinomycetes</taxon>
        <taxon>Kitasatosporales</taxon>
        <taxon>Streptomycetaceae</taxon>
        <taxon>Streptomyces</taxon>
    </lineage>
</organism>
<keyword evidence="4 7" id="KW-0378">Hydrolase</keyword>
<name>A0A0D7CJ29_9ACTN</name>
<dbReference type="Gene3D" id="1.10.1370.40">
    <property type="match status" value="1"/>
</dbReference>
<dbReference type="GO" id="GO:0005829">
    <property type="term" value="C:cytosol"/>
    <property type="evidence" value="ECO:0007669"/>
    <property type="project" value="UniProtKB-ARBA"/>
</dbReference>
<sequence length="693" mass="75631">MSTTAGPGTAPGRTLDFVTSNPFFQPSELPYELPPFARIRQEHFLPAFERGMSEQLAEVAAIGAATEPPTFENTVEALERSGAVLGRVRRVFSNKASSDTDAAFQAIEAEIAPRLAAHDDALLLDPALFARLDALHARREQLGLDEEQSRVLERHHTLRIRAGARLTPQQQGRLRELNAEIASLCTQFQQNLRADTAAAAVAVDSAEELAGLPEDEIAAAAEDARARGREGFLLSLKNFSNQSQLASLTDPGLRERLLAASLGRGLVSNGPVAVRLATLRAERAALLGHPSHAAWVVADGTAGTTEAVEEMFARMIGPAVANAEREGAELAEAAGVAGIRAADWQFYSERIRKERFAVDAAALRPYLELEKVLWDGVFHAAELVYGITFAERRDLAAHHPDARVFEAFEADGTPLGLYIGDFFARASKRGGAWMDSLVPQSRLLGHKPVVINNLNIASPPAGEPVLMTWSEVTTLFHEFGHALHGLFSDVRYPLLSGTRVPRDFVEFPSQVNEMWAEWPEVLARYARHHRTGEPMPSDLPARLREAEDFGVGFRVVEHLAAALLDWAWHTLPADGELPDADGAEAFERAALERYGVALPAIPPRYRTGYFAHIFAGGYAAGYYGYRWAEVLDADTVRWFGENGKTVRESGEIFRRELLGRGAGVDPMAAFRAVVGRDPDLGPLLARHGLTTTG</sequence>
<accession>A0A0D7CJ29</accession>
<evidence type="ECO:0000256" key="4">
    <source>
        <dbReference type="ARBA" id="ARBA00022801"/>
    </source>
</evidence>
<evidence type="ECO:0000256" key="6">
    <source>
        <dbReference type="ARBA" id="ARBA00023049"/>
    </source>
</evidence>
<evidence type="ECO:0000256" key="5">
    <source>
        <dbReference type="ARBA" id="ARBA00022833"/>
    </source>
</evidence>
<gene>
    <name evidence="9" type="ORF">SNA_23870</name>
</gene>